<feature type="transmembrane region" description="Helical" evidence="8">
    <location>
        <begin position="335"/>
        <end position="360"/>
    </location>
</feature>
<dbReference type="STRING" id="697281.Mahau_1401"/>
<keyword evidence="5 8" id="KW-0812">Transmembrane</keyword>
<feature type="transmembrane region" description="Helical" evidence="8">
    <location>
        <begin position="12"/>
        <end position="33"/>
    </location>
</feature>
<comment type="subcellular location">
    <subcellularLocation>
        <location evidence="1">Membrane</location>
        <topology evidence="1">Multi-pass membrane protein</topology>
    </subcellularLocation>
</comment>
<dbReference type="eggNOG" id="COG0531">
    <property type="taxonomic scope" value="Bacteria"/>
</dbReference>
<evidence type="ECO:0000256" key="3">
    <source>
        <dbReference type="ARBA" id="ARBA00022448"/>
    </source>
</evidence>
<sequence length="371" mass="41449">MVNPNLNKDNSISLWQLFAILENSILGTGLLNIAKTVSKVSGQDAWISTLLAGLIIIPFLWCYSSLSRRFPGHTLVDYSTKIIGKLLGNMANISYISFEILIAALVLRVMVDFISTWFLPNTPIESLLIITLFLVIYMSQGGIKTIARTSEVILFLVAPFIILLIPPATRIEINNLKPILQSGYVSIIKGSIPALYSFYGFEVLFIASAFISDTKKIFRTSAMCISSNVVLYTLVVIAIIGVMGTEILKYINYPTIYYIKSERFPFFERVDLFFAFFWTFNIFMTIGIAFYSAVLSISQLLSLKPKYGRNIGWMLAIAVYFIAEIPKNSIEVATYMLYISYMGIAVAMLMPAILAIVATIRHIGTKDGDKA</sequence>
<feature type="transmembrane region" description="Helical" evidence="8">
    <location>
        <begin position="86"/>
        <end position="111"/>
    </location>
</feature>
<dbReference type="PANTHER" id="PTHR34975:SF2">
    <property type="entry name" value="SPORE GERMINATION PROTEIN A2"/>
    <property type="match status" value="1"/>
</dbReference>
<dbReference type="Proteomes" id="UP000008457">
    <property type="component" value="Chromosome"/>
</dbReference>
<keyword evidence="4" id="KW-0309">Germination</keyword>
<evidence type="ECO:0000256" key="2">
    <source>
        <dbReference type="ARBA" id="ARBA00007998"/>
    </source>
</evidence>
<comment type="similarity">
    <text evidence="2">Belongs to the amino acid-polyamine-organocation (APC) superfamily. Spore germination protein (SGP) (TC 2.A.3.9) family.</text>
</comment>
<accession>F3ZXD7</accession>
<evidence type="ECO:0000313" key="10">
    <source>
        <dbReference type="Proteomes" id="UP000008457"/>
    </source>
</evidence>
<feature type="transmembrane region" description="Helical" evidence="8">
    <location>
        <begin position="191"/>
        <end position="211"/>
    </location>
</feature>
<keyword evidence="7 8" id="KW-0472">Membrane</keyword>
<feature type="transmembrane region" description="Helical" evidence="8">
    <location>
        <begin position="307"/>
        <end position="323"/>
    </location>
</feature>
<keyword evidence="10" id="KW-1185">Reference proteome</keyword>
<protein>
    <submittedName>
        <fullName evidence="9">Spore germination protein</fullName>
    </submittedName>
</protein>
<dbReference type="PANTHER" id="PTHR34975">
    <property type="entry name" value="SPORE GERMINATION PROTEIN A2"/>
    <property type="match status" value="1"/>
</dbReference>
<evidence type="ECO:0000256" key="8">
    <source>
        <dbReference type="SAM" id="Phobius"/>
    </source>
</evidence>
<dbReference type="HOGENOM" id="CLU_047547_0_0_9"/>
<dbReference type="RefSeq" id="WP_013781023.1">
    <property type="nucleotide sequence ID" value="NC_015520.1"/>
</dbReference>
<feature type="transmembrane region" description="Helical" evidence="8">
    <location>
        <begin position="152"/>
        <end position="171"/>
    </location>
</feature>
<dbReference type="EMBL" id="CP002360">
    <property type="protein sequence ID" value="AEE96594.1"/>
    <property type="molecule type" value="Genomic_DNA"/>
</dbReference>
<evidence type="ECO:0000313" key="9">
    <source>
        <dbReference type="EMBL" id="AEE96594.1"/>
    </source>
</evidence>
<keyword evidence="6 8" id="KW-1133">Transmembrane helix</keyword>
<evidence type="ECO:0000256" key="6">
    <source>
        <dbReference type="ARBA" id="ARBA00022989"/>
    </source>
</evidence>
<dbReference type="Pfam" id="PF03845">
    <property type="entry name" value="Spore_permease"/>
    <property type="match status" value="1"/>
</dbReference>
<dbReference type="GO" id="GO:0009847">
    <property type="term" value="P:spore germination"/>
    <property type="evidence" value="ECO:0007669"/>
    <property type="project" value="InterPro"/>
</dbReference>
<name>F3ZXD7_MAHA5</name>
<organism evidence="9 10">
    <name type="scientific">Mahella australiensis (strain DSM 15567 / CIP 107919 / 50-1 BON)</name>
    <dbReference type="NCBI Taxonomy" id="697281"/>
    <lineage>
        <taxon>Bacteria</taxon>
        <taxon>Bacillati</taxon>
        <taxon>Bacillota</taxon>
        <taxon>Clostridia</taxon>
        <taxon>Thermoanaerobacterales</taxon>
        <taxon>Thermoanaerobacterales Family IV. Incertae Sedis</taxon>
        <taxon>Mahella</taxon>
    </lineage>
</organism>
<feature type="transmembrane region" description="Helical" evidence="8">
    <location>
        <begin position="123"/>
        <end position="140"/>
    </location>
</feature>
<feature type="transmembrane region" description="Helical" evidence="8">
    <location>
        <begin position="45"/>
        <end position="66"/>
    </location>
</feature>
<dbReference type="KEGG" id="mas:Mahau_1401"/>
<dbReference type="NCBIfam" id="TIGR00912">
    <property type="entry name" value="2A0309"/>
    <property type="match status" value="1"/>
</dbReference>
<proteinExistence type="inferred from homology"/>
<dbReference type="GO" id="GO:0016020">
    <property type="term" value="C:membrane"/>
    <property type="evidence" value="ECO:0007669"/>
    <property type="project" value="UniProtKB-SubCell"/>
</dbReference>
<gene>
    <name evidence="9" type="ordered locus">Mahau_1401</name>
</gene>
<feature type="transmembrane region" description="Helical" evidence="8">
    <location>
        <begin position="272"/>
        <end position="295"/>
    </location>
</feature>
<feature type="transmembrane region" description="Helical" evidence="8">
    <location>
        <begin position="231"/>
        <end position="252"/>
    </location>
</feature>
<keyword evidence="3" id="KW-0813">Transport</keyword>
<dbReference type="Gene3D" id="1.20.1740.10">
    <property type="entry name" value="Amino acid/polyamine transporter I"/>
    <property type="match status" value="1"/>
</dbReference>
<reference evidence="10" key="1">
    <citation type="submission" date="2010-11" db="EMBL/GenBank/DDBJ databases">
        <title>The complete genome of Mahella australiensis DSM 15567.</title>
        <authorList>
            <consortium name="US DOE Joint Genome Institute (JGI-PGF)"/>
            <person name="Lucas S."/>
            <person name="Copeland A."/>
            <person name="Lapidus A."/>
            <person name="Bruce D."/>
            <person name="Goodwin L."/>
            <person name="Pitluck S."/>
            <person name="Kyrpides N."/>
            <person name="Mavromatis K."/>
            <person name="Pagani I."/>
            <person name="Ivanova N."/>
            <person name="Teshima H."/>
            <person name="Brettin T."/>
            <person name="Detter J.C."/>
            <person name="Han C."/>
            <person name="Tapia R."/>
            <person name="Land M."/>
            <person name="Hauser L."/>
            <person name="Markowitz V."/>
            <person name="Cheng J.-F."/>
            <person name="Hugenholtz P."/>
            <person name="Woyke T."/>
            <person name="Wu D."/>
            <person name="Spring S."/>
            <person name="Pukall R."/>
            <person name="Steenblock K."/>
            <person name="Schneider S."/>
            <person name="Klenk H.-P."/>
            <person name="Eisen J.A."/>
        </authorList>
    </citation>
    <scope>NUCLEOTIDE SEQUENCE [LARGE SCALE GENOMIC DNA]</scope>
    <source>
        <strain evidence="10">DSM 15567 / CIP 107919 / 50-1 BON</strain>
    </source>
</reference>
<dbReference type="InterPro" id="IPR004761">
    <property type="entry name" value="Spore_GerAB"/>
</dbReference>
<evidence type="ECO:0000256" key="5">
    <source>
        <dbReference type="ARBA" id="ARBA00022692"/>
    </source>
</evidence>
<reference evidence="9 10" key="2">
    <citation type="journal article" date="2011" name="Stand. Genomic Sci.">
        <title>Complete genome sequence of Mahella australiensis type strain (50-1 BON).</title>
        <authorList>
            <person name="Sikorski J."/>
            <person name="Teshima H."/>
            <person name="Nolan M."/>
            <person name="Lucas S."/>
            <person name="Hammon N."/>
            <person name="Deshpande S."/>
            <person name="Cheng J.F."/>
            <person name="Pitluck S."/>
            <person name="Liolios K."/>
            <person name="Pagani I."/>
            <person name="Ivanova N."/>
            <person name="Huntemann M."/>
            <person name="Mavromatis K."/>
            <person name="Ovchinikova G."/>
            <person name="Pati A."/>
            <person name="Tapia R."/>
            <person name="Han C."/>
            <person name="Goodwin L."/>
            <person name="Chen A."/>
            <person name="Palaniappan K."/>
            <person name="Land M."/>
            <person name="Hauser L."/>
            <person name="Ngatchou-Djao O.D."/>
            <person name="Rohde M."/>
            <person name="Pukall R."/>
            <person name="Spring S."/>
            <person name="Abt B."/>
            <person name="Goker M."/>
            <person name="Detter J.C."/>
            <person name="Woyke T."/>
            <person name="Bristow J."/>
            <person name="Markowitz V."/>
            <person name="Hugenholtz P."/>
            <person name="Eisen J.A."/>
            <person name="Kyrpides N.C."/>
            <person name="Klenk H.P."/>
            <person name="Lapidus A."/>
        </authorList>
    </citation>
    <scope>NUCLEOTIDE SEQUENCE [LARGE SCALE GENOMIC DNA]</scope>
    <source>
        <strain evidence="10">DSM 15567 / CIP 107919 / 50-1 BON</strain>
    </source>
</reference>
<dbReference type="AlphaFoldDB" id="F3ZXD7"/>
<evidence type="ECO:0000256" key="4">
    <source>
        <dbReference type="ARBA" id="ARBA00022544"/>
    </source>
</evidence>
<evidence type="ECO:0000256" key="7">
    <source>
        <dbReference type="ARBA" id="ARBA00023136"/>
    </source>
</evidence>
<evidence type="ECO:0000256" key="1">
    <source>
        <dbReference type="ARBA" id="ARBA00004141"/>
    </source>
</evidence>